<evidence type="ECO:0000256" key="2">
    <source>
        <dbReference type="ARBA" id="ARBA00022448"/>
    </source>
</evidence>
<keyword evidence="5" id="KW-0472">Membrane</keyword>
<keyword evidence="7" id="KW-1185">Reference proteome</keyword>
<evidence type="ECO:0000256" key="1">
    <source>
        <dbReference type="ARBA" id="ARBA00004141"/>
    </source>
</evidence>
<organism evidence="6 7">
    <name type="scientific">Periconia macrospinosa</name>
    <dbReference type="NCBI Taxonomy" id="97972"/>
    <lineage>
        <taxon>Eukaryota</taxon>
        <taxon>Fungi</taxon>
        <taxon>Dikarya</taxon>
        <taxon>Ascomycota</taxon>
        <taxon>Pezizomycotina</taxon>
        <taxon>Dothideomycetes</taxon>
        <taxon>Pleosporomycetidae</taxon>
        <taxon>Pleosporales</taxon>
        <taxon>Massarineae</taxon>
        <taxon>Periconiaceae</taxon>
        <taxon>Periconia</taxon>
    </lineage>
</organism>
<evidence type="ECO:0000256" key="3">
    <source>
        <dbReference type="ARBA" id="ARBA00022692"/>
    </source>
</evidence>
<evidence type="ECO:0000313" key="7">
    <source>
        <dbReference type="Proteomes" id="UP000244855"/>
    </source>
</evidence>
<keyword evidence="4" id="KW-1133">Transmembrane helix</keyword>
<evidence type="ECO:0000313" key="6">
    <source>
        <dbReference type="EMBL" id="PVH93002.1"/>
    </source>
</evidence>
<name>A0A2V1D4T0_9PLEO</name>
<dbReference type="SUPFAM" id="SSF103473">
    <property type="entry name" value="MFS general substrate transporter"/>
    <property type="match status" value="1"/>
</dbReference>
<dbReference type="OrthoDB" id="5086884at2759"/>
<dbReference type="EMBL" id="KZ805625">
    <property type="protein sequence ID" value="PVH93002.1"/>
    <property type="molecule type" value="Genomic_DNA"/>
</dbReference>
<keyword evidence="2" id="KW-0813">Transport</keyword>
<dbReference type="AlphaFoldDB" id="A0A2V1D4T0"/>
<dbReference type="PANTHER" id="PTHR42718">
    <property type="entry name" value="MAJOR FACILITATOR SUPERFAMILY MULTIDRUG TRANSPORTER MFSC"/>
    <property type="match status" value="1"/>
</dbReference>
<accession>A0A2V1D4T0</accession>
<evidence type="ECO:0000256" key="5">
    <source>
        <dbReference type="ARBA" id="ARBA00023136"/>
    </source>
</evidence>
<feature type="non-terminal residue" evidence="6">
    <location>
        <position position="60"/>
    </location>
</feature>
<dbReference type="Gene3D" id="1.20.1250.20">
    <property type="entry name" value="MFS general substrate transporter like domains"/>
    <property type="match status" value="1"/>
</dbReference>
<gene>
    <name evidence="6" type="ORF">DM02DRAFT_471457</name>
</gene>
<dbReference type="PANTHER" id="PTHR42718:SF9">
    <property type="entry name" value="MAJOR FACILITATOR SUPERFAMILY MULTIDRUG TRANSPORTER MFSC"/>
    <property type="match status" value="1"/>
</dbReference>
<feature type="non-terminal residue" evidence="6">
    <location>
        <position position="1"/>
    </location>
</feature>
<comment type="subcellular location">
    <subcellularLocation>
        <location evidence="1">Membrane</location>
        <topology evidence="1">Multi-pass membrane protein</topology>
    </subcellularLocation>
</comment>
<evidence type="ECO:0000256" key="4">
    <source>
        <dbReference type="ARBA" id="ARBA00022989"/>
    </source>
</evidence>
<evidence type="ECO:0008006" key="8">
    <source>
        <dbReference type="Google" id="ProtNLM"/>
    </source>
</evidence>
<dbReference type="GO" id="GO:0016020">
    <property type="term" value="C:membrane"/>
    <property type="evidence" value="ECO:0007669"/>
    <property type="project" value="UniProtKB-SubCell"/>
</dbReference>
<dbReference type="Proteomes" id="UP000244855">
    <property type="component" value="Unassembled WGS sequence"/>
</dbReference>
<keyword evidence="3" id="KW-0812">Transmembrane</keyword>
<dbReference type="InterPro" id="IPR036259">
    <property type="entry name" value="MFS_trans_sf"/>
</dbReference>
<protein>
    <recommendedName>
        <fullName evidence="8">Major facilitator superfamily (MFS) profile domain-containing protein</fullName>
    </recommendedName>
</protein>
<proteinExistence type="predicted"/>
<reference evidence="6 7" key="1">
    <citation type="journal article" date="2018" name="Sci. Rep.">
        <title>Comparative genomics provides insights into the lifestyle and reveals functional heterogeneity of dark septate endophytic fungi.</title>
        <authorList>
            <person name="Knapp D.G."/>
            <person name="Nemeth J.B."/>
            <person name="Barry K."/>
            <person name="Hainaut M."/>
            <person name="Henrissat B."/>
            <person name="Johnson J."/>
            <person name="Kuo A."/>
            <person name="Lim J.H.P."/>
            <person name="Lipzen A."/>
            <person name="Nolan M."/>
            <person name="Ohm R.A."/>
            <person name="Tamas L."/>
            <person name="Grigoriev I.V."/>
            <person name="Spatafora J.W."/>
            <person name="Nagy L.G."/>
            <person name="Kovacs G.M."/>
        </authorList>
    </citation>
    <scope>NUCLEOTIDE SEQUENCE [LARGE SCALE GENOMIC DNA]</scope>
    <source>
        <strain evidence="6 7">DSE2036</strain>
    </source>
</reference>
<sequence length="60" mass="6198">KTTYWAYGLPGMILSVCGADTLYPTLTLYVARSLPAEDQALGGALVNSVGQIGRALGLAV</sequence>